<dbReference type="Proteomes" id="UP000002457">
    <property type="component" value="Chromosome"/>
</dbReference>
<name>B8GHS5_METPE</name>
<dbReference type="HOGENOM" id="CLU_3130888_0_0_2"/>
<proteinExistence type="predicted"/>
<accession>B8GHS5</accession>
<gene>
    <name evidence="1" type="ordered locus">Mpal_1347</name>
</gene>
<evidence type="ECO:0000313" key="1">
    <source>
        <dbReference type="EMBL" id="ACL16680.1"/>
    </source>
</evidence>
<keyword evidence="2" id="KW-1185">Reference proteome</keyword>
<reference evidence="1 2" key="1">
    <citation type="journal article" date="2015" name="Genome Announc.">
        <title>Complete Genome Sequence of Methanosphaerula palustris E1-9CT, a Hydrogenotrophic Methanogen Isolated from a Minerotrophic Fen Peatland.</title>
        <authorList>
            <person name="Cadillo-Quiroz H."/>
            <person name="Browne P."/>
            <person name="Kyrpides N."/>
            <person name="Woyke T."/>
            <person name="Goodwin L."/>
            <person name="Detter C."/>
            <person name="Yavitt J.B."/>
            <person name="Zinder S.H."/>
        </authorList>
    </citation>
    <scope>NUCLEOTIDE SEQUENCE [LARGE SCALE GENOMIC DNA]</scope>
    <source>
        <strain evidence="2">ATCC BAA-1556 / DSM 19958 / E1-9c</strain>
    </source>
</reference>
<protein>
    <submittedName>
        <fullName evidence="1">Uncharacterized protein</fullName>
    </submittedName>
</protein>
<dbReference type="AlphaFoldDB" id="B8GHS5"/>
<sequence length="49" mass="5310">MVAYRVLTHVDSPVQPVEGLGRPALVTSAPAGTLQISRFEIFRSVLTKT</sequence>
<dbReference type="EMBL" id="CP001338">
    <property type="protein sequence ID" value="ACL16680.1"/>
    <property type="molecule type" value="Genomic_DNA"/>
</dbReference>
<organism evidence="1 2">
    <name type="scientific">Methanosphaerula palustris (strain ATCC BAA-1556 / DSM 19958 / E1-9c)</name>
    <dbReference type="NCBI Taxonomy" id="521011"/>
    <lineage>
        <taxon>Archaea</taxon>
        <taxon>Methanobacteriati</taxon>
        <taxon>Methanobacteriota</taxon>
        <taxon>Stenosarchaea group</taxon>
        <taxon>Methanomicrobia</taxon>
        <taxon>Methanomicrobiales</taxon>
        <taxon>Methanoregulaceae</taxon>
        <taxon>Methanosphaerula</taxon>
    </lineage>
</organism>
<evidence type="ECO:0000313" key="2">
    <source>
        <dbReference type="Proteomes" id="UP000002457"/>
    </source>
</evidence>
<dbReference type="STRING" id="521011.Mpal_1347"/>
<dbReference type="KEGG" id="mpl:Mpal_1347"/>